<dbReference type="GO" id="GO:0006310">
    <property type="term" value="P:DNA recombination"/>
    <property type="evidence" value="ECO:0007669"/>
    <property type="project" value="UniProtKB-KW"/>
</dbReference>
<proteinExistence type="predicted"/>
<protein>
    <recommendedName>
        <fullName evidence="5">Tyr recombinase domain-containing protein</fullName>
    </recommendedName>
</protein>
<name>A0A2V3IIJ4_9FLOR</name>
<accession>A0A2V3IIJ4</accession>
<keyword evidence="1" id="KW-0233">DNA recombination</keyword>
<dbReference type="Gene3D" id="1.10.443.10">
    <property type="entry name" value="Intergrase catalytic core"/>
    <property type="match status" value="1"/>
</dbReference>
<dbReference type="GO" id="GO:0003677">
    <property type="term" value="F:DNA binding"/>
    <property type="evidence" value="ECO:0007669"/>
    <property type="project" value="InterPro"/>
</dbReference>
<dbReference type="EMBL" id="NBIV01000187">
    <property type="protein sequence ID" value="PXF41892.1"/>
    <property type="molecule type" value="Genomic_DNA"/>
</dbReference>
<dbReference type="SUPFAM" id="SSF56349">
    <property type="entry name" value="DNA breaking-rejoining enzymes"/>
    <property type="match status" value="1"/>
</dbReference>
<evidence type="ECO:0000313" key="4">
    <source>
        <dbReference type="Proteomes" id="UP000247409"/>
    </source>
</evidence>
<dbReference type="InterPro" id="IPR013762">
    <property type="entry name" value="Integrase-like_cat_sf"/>
</dbReference>
<reference evidence="3 4" key="1">
    <citation type="journal article" date="2018" name="Mol. Biol. Evol.">
        <title>Analysis of the draft genome of the red seaweed Gracilariopsis chorda provides insights into genome size evolution in Rhodophyta.</title>
        <authorList>
            <person name="Lee J."/>
            <person name="Yang E.C."/>
            <person name="Graf L."/>
            <person name="Yang J.H."/>
            <person name="Qiu H."/>
            <person name="Zel Zion U."/>
            <person name="Chan C.X."/>
            <person name="Stephens T.G."/>
            <person name="Weber A.P.M."/>
            <person name="Boo G.H."/>
            <person name="Boo S.M."/>
            <person name="Kim K.M."/>
            <person name="Shin Y."/>
            <person name="Jung M."/>
            <person name="Lee S.J."/>
            <person name="Yim H.S."/>
            <person name="Lee J.H."/>
            <person name="Bhattacharya D."/>
            <person name="Yoon H.S."/>
        </authorList>
    </citation>
    <scope>NUCLEOTIDE SEQUENCE [LARGE SCALE GENOMIC DNA]</scope>
    <source>
        <strain evidence="3 4">SKKU-2015</strain>
        <tissue evidence="3">Whole body</tissue>
    </source>
</reference>
<organism evidence="3 4">
    <name type="scientific">Gracilariopsis chorda</name>
    <dbReference type="NCBI Taxonomy" id="448386"/>
    <lineage>
        <taxon>Eukaryota</taxon>
        <taxon>Rhodophyta</taxon>
        <taxon>Florideophyceae</taxon>
        <taxon>Rhodymeniophycidae</taxon>
        <taxon>Gracilariales</taxon>
        <taxon>Gracilariaceae</taxon>
        <taxon>Gracilariopsis</taxon>
    </lineage>
</organism>
<evidence type="ECO:0008006" key="5">
    <source>
        <dbReference type="Google" id="ProtNLM"/>
    </source>
</evidence>
<sequence length="260" mass="28950">MLHQEPKSWTPTGDVEPNLHDTSHVSYIEGATWNVSQNSTRLEVSQTIPVGYTNDKTNGTSLRMADANHNLNQFRSSCSAFNSHAEYVRASEALNLFWSEVAFPGDVGLSSFGPTMAGKNIKDAKTSKTTGRLQSVPINDQTVIKFLRAYQLQNRSNHHFAPNVSYKTYLSPIKTVSSSFGLSHGRFSTHSARIGKATEEYVNNLPVQQIAINGRWKSLNSLRYYLDNGKSWPLNSNISDSQQSLIRSYAAKLLDLIHSP</sequence>
<dbReference type="GO" id="GO:0015074">
    <property type="term" value="P:DNA integration"/>
    <property type="evidence" value="ECO:0007669"/>
    <property type="project" value="InterPro"/>
</dbReference>
<gene>
    <name evidence="3" type="ORF">BWQ96_08394</name>
</gene>
<feature type="region of interest" description="Disordered" evidence="2">
    <location>
        <begin position="1"/>
        <end position="20"/>
    </location>
</feature>
<evidence type="ECO:0000313" key="3">
    <source>
        <dbReference type="EMBL" id="PXF41892.1"/>
    </source>
</evidence>
<dbReference type="AlphaFoldDB" id="A0A2V3IIJ4"/>
<dbReference type="InterPro" id="IPR011010">
    <property type="entry name" value="DNA_brk_join_enz"/>
</dbReference>
<evidence type="ECO:0000256" key="1">
    <source>
        <dbReference type="ARBA" id="ARBA00023172"/>
    </source>
</evidence>
<dbReference type="Proteomes" id="UP000247409">
    <property type="component" value="Unassembled WGS sequence"/>
</dbReference>
<keyword evidence="4" id="KW-1185">Reference proteome</keyword>
<comment type="caution">
    <text evidence="3">The sequence shown here is derived from an EMBL/GenBank/DDBJ whole genome shotgun (WGS) entry which is preliminary data.</text>
</comment>
<evidence type="ECO:0000256" key="2">
    <source>
        <dbReference type="SAM" id="MobiDB-lite"/>
    </source>
</evidence>